<dbReference type="Gene3D" id="3.80.10.10">
    <property type="entry name" value="Ribonuclease Inhibitor"/>
    <property type="match status" value="1"/>
</dbReference>
<dbReference type="SUPFAM" id="SSF52047">
    <property type="entry name" value="RNI-like"/>
    <property type="match status" value="1"/>
</dbReference>
<sequence length="494" mass="55168">MVHKPSSSSTPTSSTLLDLPLELLDAIFAQAGDTKPLLQPPFQPLCRQLEPVQRRHHYRRIVVNGYEQLAALCRAAPSIPGLEANVVELKLAMRDEDNSESLRVCYLLEWLQGQRLPVDHLPDPNTIPDDEQICPTASLVDFISRLSGLRELHLYCVEIDLIDAVVGNDEVDDPIRASTSTPRLQRLEVLAVEPKEGLMFEGPERTRAWIGWLRKISRLPKLRDLRLAVYDEHPPPPLPDVDFFSPSLLSITTGDSAPFFYPWDGPFLGKFAPNLERIDVGDMDLDLTWPVGGDNPRAESPLDDFLARFKRLERLEIARISFDSARLFPYLHSLPNFHTLTLGCGTPTTDAFLDALLDGPTRPPHLRRLTLEHVARCRGDSLADRLYRLPSTFEAAGFELAPRWGWSGPAFPCGGSEAGLRAALRSAEAHGVVVDGSALGALDWDEAYARVRTEATLLWAAEGNRWDRARELFGDERADAFRFGYEAGLNVQLS</sequence>
<keyword evidence="2" id="KW-1185">Reference proteome</keyword>
<organism evidence="1 2">
    <name type="scientific">Rhodotorula graminis (strain WP1)</name>
    <dbReference type="NCBI Taxonomy" id="578459"/>
    <lineage>
        <taxon>Eukaryota</taxon>
        <taxon>Fungi</taxon>
        <taxon>Dikarya</taxon>
        <taxon>Basidiomycota</taxon>
        <taxon>Pucciniomycotina</taxon>
        <taxon>Microbotryomycetes</taxon>
        <taxon>Sporidiobolales</taxon>
        <taxon>Sporidiobolaceae</taxon>
        <taxon>Rhodotorula</taxon>
    </lineage>
</organism>
<accession>A0A0P9EX54</accession>
<evidence type="ECO:0000313" key="1">
    <source>
        <dbReference type="EMBL" id="KPV74011.1"/>
    </source>
</evidence>
<reference evidence="1 2" key="1">
    <citation type="journal article" date="2015" name="Front. Microbiol.">
        <title>Genome sequence of the plant growth promoting endophytic yeast Rhodotorula graminis WP1.</title>
        <authorList>
            <person name="Firrincieli A."/>
            <person name="Otillar R."/>
            <person name="Salamov A."/>
            <person name="Schmutz J."/>
            <person name="Khan Z."/>
            <person name="Redman R.S."/>
            <person name="Fleck N.D."/>
            <person name="Lindquist E."/>
            <person name="Grigoriev I.V."/>
            <person name="Doty S.L."/>
        </authorList>
    </citation>
    <scope>NUCLEOTIDE SEQUENCE [LARGE SCALE GENOMIC DNA]</scope>
    <source>
        <strain evidence="1 2">WP1</strain>
    </source>
</reference>
<evidence type="ECO:0000313" key="2">
    <source>
        <dbReference type="Proteomes" id="UP000053890"/>
    </source>
</evidence>
<dbReference type="AlphaFoldDB" id="A0A0P9EX54"/>
<dbReference type="RefSeq" id="XP_018270060.1">
    <property type="nucleotide sequence ID" value="XM_018417399.1"/>
</dbReference>
<proteinExistence type="predicted"/>
<protein>
    <submittedName>
        <fullName evidence="1">Uncharacterized protein</fullName>
    </submittedName>
</protein>
<dbReference type="Proteomes" id="UP000053890">
    <property type="component" value="Unassembled WGS sequence"/>
</dbReference>
<name>A0A0P9EX54_RHOGW</name>
<dbReference type="InterPro" id="IPR032675">
    <property type="entry name" value="LRR_dom_sf"/>
</dbReference>
<dbReference type="GeneID" id="28977847"/>
<dbReference type="EMBL" id="KQ474081">
    <property type="protein sequence ID" value="KPV74011.1"/>
    <property type="molecule type" value="Genomic_DNA"/>
</dbReference>
<gene>
    <name evidence="1" type="ORF">RHOBADRAFT_54585</name>
</gene>